<evidence type="ECO:0000256" key="1">
    <source>
        <dbReference type="ARBA" id="ARBA00004453"/>
    </source>
</evidence>
<dbReference type="Proteomes" id="UP000319212">
    <property type="component" value="Unassembled WGS sequence"/>
</dbReference>
<dbReference type="Pfam" id="PF00816">
    <property type="entry name" value="Histone_HNS"/>
    <property type="match status" value="1"/>
</dbReference>
<comment type="subcellular location">
    <subcellularLocation>
        <location evidence="1">Cytoplasm</location>
        <location evidence="1">Nucleoid</location>
    </subcellularLocation>
</comment>
<name>A0A502DSZ4_9BURK</name>
<evidence type="ECO:0000256" key="3">
    <source>
        <dbReference type="ARBA" id="ARBA00022490"/>
    </source>
</evidence>
<evidence type="ECO:0000256" key="2">
    <source>
        <dbReference type="ARBA" id="ARBA00010610"/>
    </source>
</evidence>
<dbReference type="InterPro" id="IPR037150">
    <property type="entry name" value="H-NS_C_dom_sf"/>
</dbReference>
<organism evidence="8 9">
    <name type="scientific">Variovorax guangxiensis</name>
    <dbReference type="NCBI Taxonomy" id="1775474"/>
    <lineage>
        <taxon>Bacteria</taxon>
        <taxon>Pseudomonadati</taxon>
        <taxon>Pseudomonadota</taxon>
        <taxon>Betaproteobacteria</taxon>
        <taxon>Burkholderiales</taxon>
        <taxon>Comamonadaceae</taxon>
        <taxon>Variovorax</taxon>
    </lineage>
</organism>
<reference evidence="8 9" key="1">
    <citation type="journal article" date="2019" name="Environ. Microbiol.">
        <title>Species interactions and distinct microbial communities in high Arctic permafrost affected cryosols are associated with the CH4 and CO2 gas fluxes.</title>
        <authorList>
            <person name="Altshuler I."/>
            <person name="Hamel J."/>
            <person name="Turney S."/>
            <person name="Magnuson E."/>
            <person name="Levesque R."/>
            <person name="Greer C."/>
            <person name="Whyte L.G."/>
        </authorList>
    </citation>
    <scope>NUCLEOTIDE SEQUENCE [LARGE SCALE GENOMIC DNA]</scope>
    <source>
        <strain evidence="8 9">S06.C</strain>
    </source>
</reference>
<dbReference type="SMART" id="SM00528">
    <property type="entry name" value="HNS"/>
    <property type="match status" value="1"/>
</dbReference>
<feature type="region of interest" description="Disordered" evidence="6">
    <location>
        <begin position="61"/>
        <end position="96"/>
    </location>
</feature>
<keyword evidence="3" id="KW-0963">Cytoplasm</keyword>
<evidence type="ECO:0000256" key="4">
    <source>
        <dbReference type="ARBA" id="ARBA00023125"/>
    </source>
</evidence>
<evidence type="ECO:0000259" key="7">
    <source>
        <dbReference type="SMART" id="SM00528"/>
    </source>
</evidence>
<dbReference type="PANTHER" id="PTHR38097:SF2">
    <property type="entry name" value="DNA-BINDING PROTEIN STPA"/>
    <property type="match status" value="1"/>
</dbReference>
<dbReference type="GO" id="GO:0003677">
    <property type="term" value="F:DNA binding"/>
    <property type="evidence" value="ECO:0007669"/>
    <property type="project" value="UniProtKB-KW"/>
</dbReference>
<evidence type="ECO:0000313" key="8">
    <source>
        <dbReference type="EMBL" id="TPG27810.1"/>
    </source>
</evidence>
<keyword evidence="5" id="KW-0175">Coiled coil</keyword>
<dbReference type="OrthoDB" id="5297879at2"/>
<evidence type="ECO:0000313" key="9">
    <source>
        <dbReference type="Proteomes" id="UP000319212"/>
    </source>
</evidence>
<dbReference type="AlphaFoldDB" id="A0A502DSZ4"/>
<dbReference type="GO" id="GO:0009295">
    <property type="term" value="C:nucleoid"/>
    <property type="evidence" value="ECO:0007669"/>
    <property type="project" value="UniProtKB-SubCell"/>
</dbReference>
<protein>
    <submittedName>
        <fullName evidence="8">H-NS histone family protein</fullName>
    </submittedName>
</protein>
<feature type="domain" description="DNA-binding protein H-NS-like C-terminal" evidence="7">
    <location>
        <begin position="71"/>
        <end position="115"/>
    </location>
</feature>
<dbReference type="Gene3D" id="4.10.430.10">
    <property type="entry name" value="Histone-like protein H-NS, C-terminal domain"/>
    <property type="match status" value="1"/>
</dbReference>
<dbReference type="RefSeq" id="WP_140842775.1">
    <property type="nucleotide sequence ID" value="NZ_RCZI01000003.1"/>
</dbReference>
<comment type="similarity">
    <text evidence="2">Belongs to the histone-like protein H-NS family.</text>
</comment>
<dbReference type="PANTHER" id="PTHR38097">
    <property type="match status" value="1"/>
</dbReference>
<feature type="coiled-coil region" evidence="5">
    <location>
        <begin position="5"/>
        <end position="58"/>
    </location>
</feature>
<dbReference type="EMBL" id="RCZI01000003">
    <property type="protein sequence ID" value="TPG27810.1"/>
    <property type="molecule type" value="Genomic_DNA"/>
</dbReference>
<evidence type="ECO:0000256" key="6">
    <source>
        <dbReference type="SAM" id="MobiDB-lite"/>
    </source>
</evidence>
<gene>
    <name evidence="8" type="ORF">EAH82_13790</name>
</gene>
<accession>A0A502DSZ4</accession>
<keyword evidence="4" id="KW-0238">DNA-binding</keyword>
<sequence length="116" mass="12489">MASTLADINSQIKKNEEHIAQLRAQAEELRNHERAGVIEELRQKIAEYGLTAADLKLSSRGSAAGGKRSVTASPVKAAAKYRGPAGETWSGGRGRKPRWVTEALAAGKSLSDYEIK</sequence>
<dbReference type="SUPFAM" id="SSF81273">
    <property type="entry name" value="H-NS histone-like proteins"/>
    <property type="match status" value="1"/>
</dbReference>
<proteinExistence type="inferred from homology"/>
<comment type="caution">
    <text evidence="8">The sequence shown here is derived from an EMBL/GenBank/DDBJ whole genome shotgun (WGS) entry which is preliminary data.</text>
</comment>
<dbReference type="InterPro" id="IPR027444">
    <property type="entry name" value="H-NS_C_dom"/>
</dbReference>
<evidence type="ECO:0000256" key="5">
    <source>
        <dbReference type="SAM" id="Coils"/>
    </source>
</evidence>